<dbReference type="EMBL" id="JAMQOM010000003">
    <property type="protein sequence ID" value="MDS0221306.1"/>
    <property type="molecule type" value="Genomic_DNA"/>
</dbReference>
<feature type="region of interest" description="Disordered" evidence="3">
    <location>
        <begin position="1"/>
        <end position="20"/>
    </location>
</feature>
<accession>A0AAE4EW67</accession>
<comment type="cofactor">
    <cofactor evidence="1">
        <name>Mg(2+)</name>
        <dbReference type="ChEBI" id="CHEBI:18420"/>
    </cofactor>
</comment>
<dbReference type="AlphaFoldDB" id="A0AAE4EW67"/>
<keyword evidence="6" id="KW-1185">Reference proteome</keyword>
<evidence type="ECO:0000256" key="1">
    <source>
        <dbReference type="ARBA" id="ARBA00001946"/>
    </source>
</evidence>
<reference evidence="5 6" key="1">
    <citation type="submission" date="2022-06" db="EMBL/GenBank/DDBJ databases">
        <title>Haloarcula sp. a new haloarchaeum isolate from saline soil.</title>
        <authorList>
            <person name="Strakova D."/>
            <person name="Galisteo C."/>
            <person name="Sanchez-Porro C."/>
            <person name="Ventosa A."/>
        </authorList>
    </citation>
    <scope>NUCLEOTIDE SEQUENCE [LARGE SCALE GENOMIC DNA]</scope>
    <source>
        <strain evidence="5 6">S1AR25-5A</strain>
    </source>
</reference>
<dbReference type="Gene3D" id="3.90.79.10">
    <property type="entry name" value="Nucleoside Triphosphate Pyrophosphohydrolase"/>
    <property type="match status" value="1"/>
</dbReference>
<name>A0AAE4EW67_9EURY</name>
<dbReference type="Proteomes" id="UP001253439">
    <property type="component" value="Unassembled WGS sequence"/>
</dbReference>
<dbReference type="GO" id="GO:0016787">
    <property type="term" value="F:hydrolase activity"/>
    <property type="evidence" value="ECO:0007669"/>
    <property type="project" value="UniProtKB-KW"/>
</dbReference>
<gene>
    <name evidence="5" type="ORF">NDI54_08090</name>
</gene>
<sequence length="216" mass="23209">MTDDDTPADAGAGDTNLTEKINQTNVDKRISSLEAAYDEVPVTEESFELSPDEYADVFAATRGTGYSGNSVVFVTRDGTEFPELSDQIPDQAAGDTRDRVLLVLGRGADMWALPGGGKGDEYESVQGTAVRRVNEQTGIRCTVTGVAEVVHSKYYPDTDAQGSVHTLDIYLEAAYKKGALDVDESELVGAAWFAEPPERLTPGAEERFAAFLDSGE</sequence>
<protein>
    <submittedName>
        <fullName evidence="5">NUDIX domain-containing protein</fullName>
    </submittedName>
</protein>
<dbReference type="PROSITE" id="PS51462">
    <property type="entry name" value="NUDIX"/>
    <property type="match status" value="1"/>
</dbReference>
<comment type="caution">
    <text evidence="5">The sequence shown here is derived from an EMBL/GenBank/DDBJ whole genome shotgun (WGS) entry which is preliminary data.</text>
</comment>
<dbReference type="PANTHER" id="PTHR43046">
    <property type="entry name" value="GDP-MANNOSE MANNOSYL HYDROLASE"/>
    <property type="match status" value="1"/>
</dbReference>
<evidence type="ECO:0000313" key="5">
    <source>
        <dbReference type="EMBL" id="MDS0221306.1"/>
    </source>
</evidence>
<evidence type="ECO:0000256" key="3">
    <source>
        <dbReference type="SAM" id="MobiDB-lite"/>
    </source>
</evidence>
<organism evidence="5 6">
    <name type="scientific">Haloarcula terrestris</name>
    <dbReference type="NCBI Taxonomy" id="2950533"/>
    <lineage>
        <taxon>Archaea</taxon>
        <taxon>Methanobacteriati</taxon>
        <taxon>Methanobacteriota</taxon>
        <taxon>Stenosarchaea group</taxon>
        <taxon>Halobacteria</taxon>
        <taxon>Halobacteriales</taxon>
        <taxon>Haloarculaceae</taxon>
        <taxon>Haloarcula</taxon>
    </lineage>
</organism>
<dbReference type="SUPFAM" id="SSF55811">
    <property type="entry name" value="Nudix"/>
    <property type="match status" value="1"/>
</dbReference>
<dbReference type="PANTHER" id="PTHR43046:SF16">
    <property type="entry name" value="ADP-RIBOSE PYROPHOSPHATASE YJHB-RELATED"/>
    <property type="match status" value="1"/>
</dbReference>
<evidence type="ECO:0000259" key="4">
    <source>
        <dbReference type="PROSITE" id="PS51462"/>
    </source>
</evidence>
<evidence type="ECO:0000256" key="2">
    <source>
        <dbReference type="ARBA" id="ARBA00022801"/>
    </source>
</evidence>
<dbReference type="CDD" id="cd02883">
    <property type="entry name" value="NUDIX_Hydrolase"/>
    <property type="match status" value="1"/>
</dbReference>
<evidence type="ECO:0000313" key="6">
    <source>
        <dbReference type="Proteomes" id="UP001253439"/>
    </source>
</evidence>
<dbReference type="RefSeq" id="WP_310895962.1">
    <property type="nucleotide sequence ID" value="NZ_JAMQOM010000003.1"/>
</dbReference>
<dbReference type="Pfam" id="PF00293">
    <property type="entry name" value="NUDIX"/>
    <property type="match status" value="1"/>
</dbReference>
<feature type="domain" description="Nudix hydrolase" evidence="4">
    <location>
        <begin position="65"/>
        <end position="216"/>
    </location>
</feature>
<dbReference type="InterPro" id="IPR015797">
    <property type="entry name" value="NUDIX_hydrolase-like_dom_sf"/>
</dbReference>
<proteinExistence type="predicted"/>
<keyword evidence="2" id="KW-0378">Hydrolase</keyword>
<dbReference type="InterPro" id="IPR000086">
    <property type="entry name" value="NUDIX_hydrolase_dom"/>
</dbReference>